<dbReference type="SUPFAM" id="SSF52172">
    <property type="entry name" value="CheY-like"/>
    <property type="match status" value="1"/>
</dbReference>
<dbReference type="Gene3D" id="3.40.50.2300">
    <property type="match status" value="1"/>
</dbReference>
<dbReference type="Gene3D" id="2.40.50.1020">
    <property type="entry name" value="LytTr DNA-binding domain"/>
    <property type="match status" value="1"/>
</dbReference>
<evidence type="ECO:0000259" key="5">
    <source>
        <dbReference type="PROSITE" id="PS50930"/>
    </source>
</evidence>
<feature type="domain" description="Response regulatory" evidence="4">
    <location>
        <begin position="4"/>
        <end position="122"/>
    </location>
</feature>
<dbReference type="InterPro" id="IPR011006">
    <property type="entry name" value="CheY-like_superfamily"/>
</dbReference>
<evidence type="ECO:0000313" key="7">
    <source>
        <dbReference type="Proteomes" id="UP000199800"/>
    </source>
</evidence>
<dbReference type="Proteomes" id="UP000199800">
    <property type="component" value="Unassembled WGS sequence"/>
</dbReference>
<dbReference type="PROSITE" id="PS50930">
    <property type="entry name" value="HTH_LYTTR"/>
    <property type="match status" value="1"/>
</dbReference>
<proteinExistence type="predicted"/>
<dbReference type="RefSeq" id="WP_092476070.1">
    <property type="nucleotide sequence ID" value="NZ_FOHN01000003.1"/>
</dbReference>
<comment type="function">
    <text evidence="2">May play the central regulatory role in sporulation. It may be an element of the effector pathway responsible for the activation of sporulation genes in response to nutritional stress. Spo0A may act in concert with spo0H (a sigma factor) to control the expression of some genes that are critical to the sporulation process.</text>
</comment>
<feature type="modified residue" description="4-aspartylphosphate" evidence="3">
    <location>
        <position position="59"/>
    </location>
</feature>
<reference evidence="6 7" key="1">
    <citation type="submission" date="2016-10" db="EMBL/GenBank/DDBJ databases">
        <authorList>
            <person name="de Groot N.N."/>
        </authorList>
    </citation>
    <scope>NUCLEOTIDE SEQUENCE [LARGE SCALE GENOMIC DNA]</scope>
    <source>
        <strain evidence="6 7">DSM 1801</strain>
    </source>
</reference>
<evidence type="ECO:0000259" key="4">
    <source>
        <dbReference type="PROSITE" id="PS50110"/>
    </source>
</evidence>
<dbReference type="SMART" id="SM00850">
    <property type="entry name" value="LytTR"/>
    <property type="match status" value="1"/>
</dbReference>
<dbReference type="GO" id="GO:0000156">
    <property type="term" value="F:phosphorelay response regulator activity"/>
    <property type="evidence" value="ECO:0007669"/>
    <property type="project" value="InterPro"/>
</dbReference>
<evidence type="ECO:0000256" key="2">
    <source>
        <dbReference type="ARBA" id="ARBA00024867"/>
    </source>
</evidence>
<keyword evidence="7" id="KW-1185">Reference proteome</keyword>
<dbReference type="InterPro" id="IPR001789">
    <property type="entry name" value="Sig_transdc_resp-reg_receiver"/>
</dbReference>
<accession>A0A1H9Z9Y6</accession>
<dbReference type="Pfam" id="PF04397">
    <property type="entry name" value="LytTR"/>
    <property type="match status" value="1"/>
</dbReference>
<protein>
    <recommendedName>
        <fullName evidence="1">Stage 0 sporulation protein A homolog</fullName>
    </recommendedName>
</protein>
<dbReference type="PANTHER" id="PTHR37299">
    <property type="entry name" value="TRANSCRIPTIONAL REGULATOR-RELATED"/>
    <property type="match status" value="1"/>
</dbReference>
<dbReference type="PANTHER" id="PTHR37299:SF1">
    <property type="entry name" value="STAGE 0 SPORULATION PROTEIN A HOMOLOG"/>
    <property type="match status" value="1"/>
</dbReference>
<dbReference type="Pfam" id="PF00072">
    <property type="entry name" value="Response_reg"/>
    <property type="match status" value="1"/>
</dbReference>
<evidence type="ECO:0000313" key="6">
    <source>
        <dbReference type="EMBL" id="SES77657.1"/>
    </source>
</evidence>
<dbReference type="GO" id="GO:0003677">
    <property type="term" value="F:DNA binding"/>
    <property type="evidence" value="ECO:0007669"/>
    <property type="project" value="InterPro"/>
</dbReference>
<sequence>MKYKVGICDDEVLHVKINGVFVKEIAKRENYDIVVAGFTKANQLKEYLRKEKLDLLFLDVDLGSDSGILLAAELMKEYPDLVIIFITGHREFACEAFDVEAIGYLVKPVEEQKMKRVLKRAMLQVMAMKGQSASHEIVITEENIKKKVPEEDIITVERQLSKSIIHTKDRDYKVYETITSLCGRLSPAFLRVNQSEIVNVKEIEEIRENNVILKSGKSISIGRTYRKSVMNTYFNN</sequence>
<dbReference type="PROSITE" id="PS50110">
    <property type="entry name" value="RESPONSE_REGULATORY"/>
    <property type="match status" value="1"/>
</dbReference>
<dbReference type="STRING" id="29364.SAMN04487772_10348"/>
<gene>
    <name evidence="6" type="ORF">SAMN04487772_10348</name>
</gene>
<feature type="domain" description="HTH LytTR-type" evidence="5">
    <location>
        <begin position="147"/>
        <end position="229"/>
    </location>
</feature>
<name>A0A1H9Z9Y6_9FIRM</name>
<dbReference type="AlphaFoldDB" id="A0A1H9Z9Y6"/>
<dbReference type="InterPro" id="IPR046947">
    <property type="entry name" value="LytR-like"/>
</dbReference>
<dbReference type="EMBL" id="FOHN01000003">
    <property type="protein sequence ID" value="SES77657.1"/>
    <property type="molecule type" value="Genomic_DNA"/>
</dbReference>
<dbReference type="InterPro" id="IPR007492">
    <property type="entry name" value="LytTR_DNA-bd_dom"/>
</dbReference>
<evidence type="ECO:0000256" key="3">
    <source>
        <dbReference type="PROSITE-ProRule" id="PRU00169"/>
    </source>
</evidence>
<keyword evidence="3" id="KW-0597">Phosphoprotein</keyword>
<dbReference type="OrthoDB" id="9802383at2"/>
<dbReference type="SMART" id="SM00448">
    <property type="entry name" value="REC"/>
    <property type="match status" value="1"/>
</dbReference>
<organism evidence="6 7">
    <name type="scientific">[Clostridium] polysaccharolyticum</name>
    <dbReference type="NCBI Taxonomy" id="29364"/>
    <lineage>
        <taxon>Bacteria</taxon>
        <taxon>Bacillati</taxon>
        <taxon>Bacillota</taxon>
        <taxon>Clostridia</taxon>
        <taxon>Lachnospirales</taxon>
        <taxon>Lachnospiraceae</taxon>
    </lineage>
</organism>
<evidence type="ECO:0000256" key="1">
    <source>
        <dbReference type="ARBA" id="ARBA00018672"/>
    </source>
</evidence>